<comment type="caution">
    <text evidence="1">The sequence shown here is derived from an EMBL/GenBank/DDBJ whole genome shotgun (WGS) entry which is preliminary data.</text>
</comment>
<accession>A0A0V0ZFP5</accession>
<dbReference type="EMBL" id="JYDQ01000199">
    <property type="protein sequence ID" value="KRY11313.1"/>
    <property type="molecule type" value="Genomic_DNA"/>
</dbReference>
<proteinExistence type="predicted"/>
<dbReference type="Proteomes" id="UP000054783">
    <property type="component" value="Unassembled WGS sequence"/>
</dbReference>
<name>A0A0V0ZFP5_9BILA</name>
<organism evidence="1 2">
    <name type="scientific">Trichinella patagoniensis</name>
    <dbReference type="NCBI Taxonomy" id="990121"/>
    <lineage>
        <taxon>Eukaryota</taxon>
        <taxon>Metazoa</taxon>
        <taxon>Ecdysozoa</taxon>
        <taxon>Nematoda</taxon>
        <taxon>Enoplea</taxon>
        <taxon>Dorylaimia</taxon>
        <taxon>Trichinellida</taxon>
        <taxon>Trichinellidae</taxon>
        <taxon>Trichinella</taxon>
    </lineage>
</organism>
<protein>
    <submittedName>
        <fullName evidence="1">Uncharacterized protein</fullName>
    </submittedName>
</protein>
<evidence type="ECO:0000313" key="1">
    <source>
        <dbReference type="EMBL" id="KRY11313.1"/>
    </source>
</evidence>
<evidence type="ECO:0000313" key="2">
    <source>
        <dbReference type="Proteomes" id="UP000054783"/>
    </source>
</evidence>
<keyword evidence="2" id="KW-1185">Reference proteome</keyword>
<sequence length="31" mass="3248">MDANKPEAISEDGIDSSAMQSPLIGKAVLRC</sequence>
<gene>
    <name evidence="1" type="ORF">T12_13685</name>
</gene>
<dbReference type="AlphaFoldDB" id="A0A0V0ZFP5"/>
<reference evidence="1 2" key="1">
    <citation type="submission" date="2015-01" db="EMBL/GenBank/DDBJ databases">
        <title>Evolution of Trichinella species and genotypes.</title>
        <authorList>
            <person name="Korhonen P.K."/>
            <person name="Edoardo P."/>
            <person name="Giuseppe L.R."/>
            <person name="Gasser R.B."/>
        </authorList>
    </citation>
    <scope>NUCLEOTIDE SEQUENCE [LARGE SCALE GENOMIC DNA]</scope>
    <source>
        <strain evidence="1">ISS2496</strain>
    </source>
</reference>